<reference evidence="2" key="1">
    <citation type="submission" date="2014-05" db="EMBL/GenBank/DDBJ databases">
        <authorList>
            <person name="Chronopoulou M."/>
        </authorList>
    </citation>
    <scope>NUCLEOTIDE SEQUENCE</scope>
    <source>
        <tissue evidence="2">Whole organism</tissue>
    </source>
</reference>
<evidence type="ECO:0000256" key="1">
    <source>
        <dbReference type="SAM" id="Phobius"/>
    </source>
</evidence>
<keyword evidence="1" id="KW-1133">Transmembrane helix</keyword>
<dbReference type="EMBL" id="HACA01012778">
    <property type="protein sequence ID" value="CDW30139.1"/>
    <property type="molecule type" value="Transcribed_RNA"/>
</dbReference>
<feature type="non-terminal residue" evidence="2">
    <location>
        <position position="74"/>
    </location>
</feature>
<protein>
    <submittedName>
        <fullName evidence="2">Uncharacterized protein</fullName>
    </submittedName>
</protein>
<name>A0A0K2TVW5_LEPSM</name>
<dbReference type="AlphaFoldDB" id="A0A0K2TVW5"/>
<feature type="transmembrane region" description="Helical" evidence="1">
    <location>
        <begin position="20"/>
        <end position="42"/>
    </location>
</feature>
<sequence length="74" mass="8413">MSANLLSSEILIKLSGLPCYFSVSFLGYRQVIFYTALGIDHLKNTGLIRMCIPLNYNFVWVMILFFMGSVSKIL</sequence>
<feature type="transmembrane region" description="Helical" evidence="1">
    <location>
        <begin position="54"/>
        <end position="73"/>
    </location>
</feature>
<accession>A0A0K2TVW5</accession>
<organism evidence="2">
    <name type="scientific">Lepeophtheirus salmonis</name>
    <name type="common">Salmon louse</name>
    <name type="synonym">Caligus salmonis</name>
    <dbReference type="NCBI Taxonomy" id="72036"/>
    <lineage>
        <taxon>Eukaryota</taxon>
        <taxon>Metazoa</taxon>
        <taxon>Ecdysozoa</taxon>
        <taxon>Arthropoda</taxon>
        <taxon>Crustacea</taxon>
        <taxon>Multicrustacea</taxon>
        <taxon>Hexanauplia</taxon>
        <taxon>Copepoda</taxon>
        <taxon>Siphonostomatoida</taxon>
        <taxon>Caligidae</taxon>
        <taxon>Lepeophtheirus</taxon>
    </lineage>
</organism>
<keyword evidence="1" id="KW-0472">Membrane</keyword>
<evidence type="ECO:0000313" key="2">
    <source>
        <dbReference type="EMBL" id="CDW30139.1"/>
    </source>
</evidence>
<keyword evidence="1" id="KW-0812">Transmembrane</keyword>
<proteinExistence type="predicted"/>